<proteinExistence type="predicted"/>
<dbReference type="AlphaFoldDB" id="A0A164M9N1"/>
<dbReference type="EMBL" id="LRGB01003044">
    <property type="protein sequence ID" value="KZS04858.1"/>
    <property type="molecule type" value="Genomic_DNA"/>
</dbReference>
<reference evidence="1 2" key="1">
    <citation type="submission" date="2016-03" db="EMBL/GenBank/DDBJ databases">
        <title>EvidentialGene: Evidence-directed Construction of Genes on Genomes.</title>
        <authorList>
            <person name="Gilbert D.G."/>
            <person name="Choi J.-H."/>
            <person name="Mockaitis K."/>
            <person name="Colbourne J."/>
            <person name="Pfrender M."/>
        </authorList>
    </citation>
    <scope>NUCLEOTIDE SEQUENCE [LARGE SCALE GENOMIC DNA]</scope>
    <source>
        <strain evidence="1 2">Xinb3</strain>
        <tissue evidence="1">Complete organism</tissue>
    </source>
</reference>
<protein>
    <submittedName>
        <fullName evidence="1">Uncharacterized protein</fullName>
    </submittedName>
</protein>
<dbReference type="Proteomes" id="UP000076858">
    <property type="component" value="Unassembled WGS sequence"/>
</dbReference>
<gene>
    <name evidence="1" type="ORF">APZ42_032110</name>
</gene>
<evidence type="ECO:0000313" key="1">
    <source>
        <dbReference type="EMBL" id="KZS04858.1"/>
    </source>
</evidence>
<accession>A0A164M9N1</accession>
<name>A0A164M9N1_9CRUS</name>
<organism evidence="1 2">
    <name type="scientific">Daphnia magna</name>
    <dbReference type="NCBI Taxonomy" id="35525"/>
    <lineage>
        <taxon>Eukaryota</taxon>
        <taxon>Metazoa</taxon>
        <taxon>Ecdysozoa</taxon>
        <taxon>Arthropoda</taxon>
        <taxon>Crustacea</taxon>
        <taxon>Branchiopoda</taxon>
        <taxon>Diplostraca</taxon>
        <taxon>Cladocera</taxon>
        <taxon>Anomopoda</taxon>
        <taxon>Daphniidae</taxon>
        <taxon>Daphnia</taxon>
    </lineage>
</organism>
<comment type="caution">
    <text evidence="1">The sequence shown here is derived from an EMBL/GenBank/DDBJ whole genome shotgun (WGS) entry which is preliminary data.</text>
</comment>
<evidence type="ECO:0000313" key="2">
    <source>
        <dbReference type="Proteomes" id="UP000076858"/>
    </source>
</evidence>
<keyword evidence="2" id="KW-1185">Reference proteome</keyword>
<sequence>MPKIVQNKGIFQHLQGPDSVNGMAFGSKGEKVLATQEAVDFALNFRKSFSETVELSCDNPILLGDEFDLSTSKTIQQNDKGDTIDSDTDEVGLEICEGNKAISKDNLPNILHEKRNVAFEVAGLCDIVTDEKNAENSTDSMNVSHQFNISGRKEKQNWITEIDCESDSDEVPHRTQSKYISMNNEISCKGKFFFFIGSCQKEVLFSLSTYFFLLFILTGRQEVINKT</sequence>